<feature type="compositionally biased region" description="Low complexity" evidence="1">
    <location>
        <begin position="156"/>
        <end position="165"/>
    </location>
</feature>
<evidence type="ECO:0000313" key="2">
    <source>
        <dbReference type="EMBL" id="CAK0907308.1"/>
    </source>
</evidence>
<reference evidence="2" key="1">
    <citation type="submission" date="2023-10" db="EMBL/GenBank/DDBJ databases">
        <authorList>
            <person name="Chen Y."/>
            <person name="Shah S."/>
            <person name="Dougan E. K."/>
            <person name="Thang M."/>
            <person name="Chan C."/>
        </authorList>
    </citation>
    <scope>NUCLEOTIDE SEQUENCE [LARGE SCALE GENOMIC DNA]</scope>
</reference>
<evidence type="ECO:0000313" key="3">
    <source>
        <dbReference type="Proteomes" id="UP001189429"/>
    </source>
</evidence>
<name>A0ABN9Y459_9DINO</name>
<feature type="region of interest" description="Disordered" evidence="1">
    <location>
        <begin position="145"/>
        <end position="165"/>
    </location>
</feature>
<sequence>MRAGASSALLLLISKYVFPFSVIWTLATTSAARGAPSRPARVLRSALGASSARRRTPASRSCQGHVFDVVPSRVDCLLSAGRGALPAGRRREAVALGALGPDRSGCVFGAGSVLLLHADVAAAYVIWQGICHLDADHAVGRFQKTAHHGPAGPSHTTPSRTATTTRRTYKAWDVEVAAAALPAAMPAEGSPTVGAEAGEAASPAADLLGAAWQPHSAAAAPEAARRGEARGRAAAGSSAVRGRSEHPEGRGAAPVGGAGGGRCGRNGLGKGRQQLFRRRQLVAGICEPRCCKALR</sequence>
<keyword evidence="3" id="KW-1185">Reference proteome</keyword>
<feature type="compositionally biased region" description="Gly residues" evidence="1">
    <location>
        <begin position="254"/>
        <end position="268"/>
    </location>
</feature>
<gene>
    <name evidence="2" type="ORF">PCOR1329_LOCUS82368</name>
</gene>
<protein>
    <submittedName>
        <fullName evidence="2">Uncharacterized protein</fullName>
    </submittedName>
</protein>
<proteinExistence type="predicted"/>
<comment type="caution">
    <text evidence="2">The sequence shown here is derived from an EMBL/GenBank/DDBJ whole genome shotgun (WGS) entry which is preliminary data.</text>
</comment>
<feature type="region of interest" description="Disordered" evidence="1">
    <location>
        <begin position="213"/>
        <end position="268"/>
    </location>
</feature>
<evidence type="ECO:0000256" key="1">
    <source>
        <dbReference type="SAM" id="MobiDB-lite"/>
    </source>
</evidence>
<organism evidence="2 3">
    <name type="scientific">Prorocentrum cordatum</name>
    <dbReference type="NCBI Taxonomy" id="2364126"/>
    <lineage>
        <taxon>Eukaryota</taxon>
        <taxon>Sar</taxon>
        <taxon>Alveolata</taxon>
        <taxon>Dinophyceae</taxon>
        <taxon>Prorocentrales</taxon>
        <taxon>Prorocentraceae</taxon>
        <taxon>Prorocentrum</taxon>
    </lineage>
</organism>
<accession>A0ABN9Y459</accession>
<feature type="compositionally biased region" description="Low complexity" evidence="1">
    <location>
        <begin position="213"/>
        <end position="222"/>
    </location>
</feature>
<dbReference type="EMBL" id="CAUYUJ010021837">
    <property type="protein sequence ID" value="CAK0907308.1"/>
    <property type="molecule type" value="Genomic_DNA"/>
</dbReference>
<feature type="compositionally biased region" description="Low complexity" evidence="1">
    <location>
        <begin position="232"/>
        <end position="241"/>
    </location>
</feature>
<dbReference type="Proteomes" id="UP001189429">
    <property type="component" value="Unassembled WGS sequence"/>
</dbReference>